<evidence type="ECO:0000313" key="7">
    <source>
        <dbReference type="EMBL" id="QDU79923.1"/>
    </source>
</evidence>
<comment type="subcellular location">
    <subcellularLocation>
        <location evidence="1">Membrane</location>
        <topology evidence="1">Multi-pass membrane protein</topology>
    </subcellularLocation>
</comment>
<dbReference type="Proteomes" id="UP000317178">
    <property type="component" value="Chromosome"/>
</dbReference>
<keyword evidence="2 5" id="KW-0812">Transmembrane</keyword>
<evidence type="ECO:0000256" key="5">
    <source>
        <dbReference type="SAM" id="Phobius"/>
    </source>
</evidence>
<feature type="transmembrane region" description="Helical" evidence="5">
    <location>
        <begin position="126"/>
        <end position="145"/>
    </location>
</feature>
<evidence type="ECO:0000256" key="2">
    <source>
        <dbReference type="ARBA" id="ARBA00022692"/>
    </source>
</evidence>
<feature type="transmembrane region" description="Helical" evidence="5">
    <location>
        <begin position="334"/>
        <end position="354"/>
    </location>
</feature>
<organism evidence="7 8">
    <name type="scientific">Polystyrenella longa</name>
    <dbReference type="NCBI Taxonomy" id="2528007"/>
    <lineage>
        <taxon>Bacteria</taxon>
        <taxon>Pseudomonadati</taxon>
        <taxon>Planctomycetota</taxon>
        <taxon>Planctomycetia</taxon>
        <taxon>Planctomycetales</taxon>
        <taxon>Planctomycetaceae</taxon>
        <taxon>Polystyrenella</taxon>
    </lineage>
</organism>
<feature type="transmembrane region" description="Helical" evidence="5">
    <location>
        <begin position="157"/>
        <end position="177"/>
    </location>
</feature>
<gene>
    <name evidence="7" type="ORF">Pla110_16430</name>
</gene>
<dbReference type="InterPro" id="IPR007016">
    <property type="entry name" value="O-antigen_ligase-rel_domated"/>
</dbReference>
<proteinExistence type="predicted"/>
<dbReference type="GO" id="GO:0016020">
    <property type="term" value="C:membrane"/>
    <property type="evidence" value="ECO:0007669"/>
    <property type="project" value="UniProtKB-SubCell"/>
</dbReference>
<feature type="transmembrane region" description="Helical" evidence="5">
    <location>
        <begin position="551"/>
        <end position="572"/>
    </location>
</feature>
<keyword evidence="7" id="KW-0436">Ligase</keyword>
<protein>
    <submittedName>
        <fullName evidence="7">O-Antigen ligase</fullName>
    </submittedName>
</protein>
<evidence type="ECO:0000256" key="4">
    <source>
        <dbReference type="ARBA" id="ARBA00023136"/>
    </source>
</evidence>
<feature type="transmembrane region" description="Helical" evidence="5">
    <location>
        <begin position="94"/>
        <end position="120"/>
    </location>
</feature>
<evidence type="ECO:0000256" key="1">
    <source>
        <dbReference type="ARBA" id="ARBA00004141"/>
    </source>
</evidence>
<sequence>MPAKRIQRTPTAGESLKAGDTFAAPLEQLALGLAGLGWMLRWLTITEAANAGETLWVALLWFLAATLFCWSDFRNLPSAGETDGDFSGQERQVLEVDLLSAGVMLITVGHVVGCIWLYFYGGQLRFALNLSWEWIGLLVSFLILRRIVRNLEWRRDLFAILLASAVPFAFVGLWQHYVWYEQSSQEYRSQKEVYLELEGTDPTVWNEQERKDYSEAINYFQQQEIPLGSESLQSWENRLLASREPLGFFALTNSFAALLLFLLGVWLALANFMTNDQSKRLKTGKWQCLGWLIATGTIFYVLLLTKSRSAWAAFIITAAMFCLFYWTRRAFRGLLYGGAGLLCLTVFAWLSGAIDTEVFSEAPRSLQYRFIYWTTTWELLQDSLFFGTGPGNFRTSYLQYRPEGASEEVADPHQFLLDLWANGGLLALLGIAFIVFYLIKSGRQNAVSVQNIPTSDSSFPLGSGLSHSIITGGLAAFPLVGAMHWLNLSGLEWALFAAGVGASICLLLLSRFALPFVNQVTLFAPRLAPWLLVALLIHLCASGGIEMPGIVQMLLLLLALIPSTATFGSFSISRRTSSAVGASSGVVLMGLLYWTSWLPVQQAAWNLELAEQARLDNANGQDIQALFNQAVHADPLDPQPSKRQGDFLLSTALGRTLGGGNESTLVDLSIESYKESLKRDPRNARRFIDVGRAYEERYRRTNEKEAGNQAVSWYQKGIDRYPTHPGLRAQFGLLLEETGQMVEARDQAREALRLDELNNQAGHTDQRLDSGTQERLKHVIETSSE</sequence>
<dbReference type="InterPro" id="IPR051533">
    <property type="entry name" value="WaaL-like"/>
</dbReference>
<dbReference type="PANTHER" id="PTHR37422">
    <property type="entry name" value="TEICHURONIC ACID BIOSYNTHESIS PROTEIN TUAE"/>
    <property type="match status" value="1"/>
</dbReference>
<accession>A0A518CL21</accession>
<feature type="transmembrane region" description="Helical" evidence="5">
    <location>
        <begin position="286"/>
        <end position="303"/>
    </location>
</feature>
<dbReference type="Pfam" id="PF04932">
    <property type="entry name" value="Wzy_C"/>
    <property type="match status" value="1"/>
</dbReference>
<feature type="domain" description="O-antigen ligase-related" evidence="6">
    <location>
        <begin position="297"/>
        <end position="431"/>
    </location>
</feature>
<evidence type="ECO:0000313" key="8">
    <source>
        <dbReference type="Proteomes" id="UP000317178"/>
    </source>
</evidence>
<dbReference type="EMBL" id="CP036281">
    <property type="protein sequence ID" value="QDU79923.1"/>
    <property type="molecule type" value="Genomic_DNA"/>
</dbReference>
<feature type="transmembrane region" description="Helical" evidence="5">
    <location>
        <begin position="419"/>
        <end position="439"/>
    </location>
</feature>
<dbReference type="OrthoDB" id="274640at2"/>
<keyword evidence="4 5" id="KW-0472">Membrane</keyword>
<dbReference type="SUPFAM" id="SSF48452">
    <property type="entry name" value="TPR-like"/>
    <property type="match status" value="1"/>
</dbReference>
<dbReference type="GO" id="GO:0016874">
    <property type="term" value="F:ligase activity"/>
    <property type="evidence" value="ECO:0007669"/>
    <property type="project" value="UniProtKB-KW"/>
</dbReference>
<evidence type="ECO:0000256" key="3">
    <source>
        <dbReference type="ARBA" id="ARBA00022989"/>
    </source>
</evidence>
<dbReference type="KEGG" id="plon:Pla110_16430"/>
<dbReference type="InterPro" id="IPR011990">
    <property type="entry name" value="TPR-like_helical_dom_sf"/>
</dbReference>
<feature type="transmembrane region" description="Helical" evidence="5">
    <location>
        <begin position="579"/>
        <end position="597"/>
    </location>
</feature>
<feature type="transmembrane region" description="Helical" evidence="5">
    <location>
        <begin position="459"/>
        <end position="481"/>
    </location>
</feature>
<keyword evidence="3 5" id="KW-1133">Transmembrane helix</keyword>
<feature type="transmembrane region" description="Helical" evidence="5">
    <location>
        <begin position="493"/>
        <end position="514"/>
    </location>
</feature>
<dbReference type="AlphaFoldDB" id="A0A518CL21"/>
<feature type="transmembrane region" description="Helical" evidence="5">
    <location>
        <begin position="248"/>
        <end position="274"/>
    </location>
</feature>
<dbReference type="PANTHER" id="PTHR37422:SF13">
    <property type="entry name" value="LIPOPOLYSACCHARIDE BIOSYNTHESIS PROTEIN PA4999-RELATED"/>
    <property type="match status" value="1"/>
</dbReference>
<feature type="transmembrane region" description="Helical" evidence="5">
    <location>
        <begin position="309"/>
        <end position="327"/>
    </location>
</feature>
<name>A0A518CL21_9PLAN</name>
<reference evidence="7 8" key="1">
    <citation type="submission" date="2019-02" db="EMBL/GenBank/DDBJ databases">
        <title>Deep-cultivation of Planctomycetes and their phenomic and genomic characterization uncovers novel biology.</title>
        <authorList>
            <person name="Wiegand S."/>
            <person name="Jogler M."/>
            <person name="Boedeker C."/>
            <person name="Pinto D."/>
            <person name="Vollmers J."/>
            <person name="Rivas-Marin E."/>
            <person name="Kohn T."/>
            <person name="Peeters S.H."/>
            <person name="Heuer A."/>
            <person name="Rast P."/>
            <person name="Oberbeckmann S."/>
            <person name="Bunk B."/>
            <person name="Jeske O."/>
            <person name="Meyerdierks A."/>
            <person name="Storesund J.E."/>
            <person name="Kallscheuer N."/>
            <person name="Luecker S."/>
            <person name="Lage O.M."/>
            <person name="Pohl T."/>
            <person name="Merkel B.J."/>
            <person name="Hornburger P."/>
            <person name="Mueller R.-W."/>
            <person name="Bruemmer F."/>
            <person name="Labrenz M."/>
            <person name="Spormann A.M."/>
            <person name="Op den Camp H."/>
            <person name="Overmann J."/>
            <person name="Amann R."/>
            <person name="Jetten M.S.M."/>
            <person name="Mascher T."/>
            <person name="Medema M.H."/>
            <person name="Devos D.P."/>
            <person name="Kaster A.-K."/>
            <person name="Ovreas L."/>
            <person name="Rohde M."/>
            <person name="Galperin M.Y."/>
            <person name="Jogler C."/>
        </authorList>
    </citation>
    <scope>NUCLEOTIDE SEQUENCE [LARGE SCALE GENOMIC DNA]</scope>
    <source>
        <strain evidence="7 8">Pla110</strain>
    </source>
</reference>
<evidence type="ECO:0000259" key="6">
    <source>
        <dbReference type="Pfam" id="PF04932"/>
    </source>
</evidence>
<feature type="transmembrane region" description="Helical" evidence="5">
    <location>
        <begin position="526"/>
        <end position="545"/>
    </location>
</feature>
<dbReference type="RefSeq" id="WP_144994904.1">
    <property type="nucleotide sequence ID" value="NZ_CP036281.1"/>
</dbReference>
<keyword evidence="8" id="KW-1185">Reference proteome</keyword>
<dbReference type="Gene3D" id="1.25.40.10">
    <property type="entry name" value="Tetratricopeptide repeat domain"/>
    <property type="match status" value="1"/>
</dbReference>